<comment type="caution">
    <text evidence="1">The sequence shown here is derived from an EMBL/GenBank/DDBJ whole genome shotgun (WGS) entry which is preliminary data.</text>
</comment>
<proteinExistence type="predicted"/>
<dbReference type="SUPFAM" id="SSF47413">
    <property type="entry name" value="lambda repressor-like DNA-binding domains"/>
    <property type="match status" value="1"/>
</dbReference>
<evidence type="ECO:0000313" key="2">
    <source>
        <dbReference type="Proteomes" id="UP000677082"/>
    </source>
</evidence>
<dbReference type="Proteomes" id="UP000677082">
    <property type="component" value="Unassembled WGS sequence"/>
</dbReference>
<dbReference type="EMBL" id="BOQN01000058">
    <property type="protein sequence ID" value="GIM92533.1"/>
    <property type="molecule type" value="Genomic_DNA"/>
</dbReference>
<dbReference type="GO" id="GO:0003677">
    <property type="term" value="F:DNA binding"/>
    <property type="evidence" value="ECO:0007669"/>
    <property type="project" value="InterPro"/>
</dbReference>
<protein>
    <recommendedName>
        <fullName evidence="3">HTH cro/C1-type domain-containing protein</fullName>
    </recommendedName>
</protein>
<organism evidence="1 2">
    <name type="scientific">Paractinoplanes toevensis</name>
    <dbReference type="NCBI Taxonomy" id="571911"/>
    <lineage>
        <taxon>Bacteria</taxon>
        <taxon>Bacillati</taxon>
        <taxon>Actinomycetota</taxon>
        <taxon>Actinomycetes</taxon>
        <taxon>Micromonosporales</taxon>
        <taxon>Micromonosporaceae</taxon>
        <taxon>Paractinoplanes</taxon>
    </lineage>
</organism>
<name>A0A919TBT3_9ACTN</name>
<reference evidence="1 2" key="1">
    <citation type="submission" date="2021-03" db="EMBL/GenBank/DDBJ databases">
        <title>Whole genome shotgun sequence of Actinoplanes toevensis NBRC 105298.</title>
        <authorList>
            <person name="Komaki H."/>
            <person name="Tamura T."/>
        </authorList>
    </citation>
    <scope>NUCLEOTIDE SEQUENCE [LARGE SCALE GENOMIC DNA]</scope>
    <source>
        <strain evidence="1 2">NBRC 105298</strain>
    </source>
</reference>
<accession>A0A919TBT3</accession>
<dbReference type="CDD" id="cd00093">
    <property type="entry name" value="HTH_XRE"/>
    <property type="match status" value="1"/>
</dbReference>
<dbReference type="RefSeq" id="WP_213008409.1">
    <property type="nucleotide sequence ID" value="NZ_BOQN01000058.1"/>
</dbReference>
<sequence>MAASEAARAEARLAAVRIELARQVSTPSPPRADRAASPAAREHELARMKAKFMDGETAGTDLADRLRFAHQQAGKPSLDTLGSSVGYSKATLSKVFNGKMQPAWALVRKLAVEFRVPQSVLTQEWHPLWIAADTYRQKGRGPSMGVTESPATGAELAAAGPVGHTCPKCGAWVVDNTRHVGWHMAMEPGGAAPDAESIEGWNQESSEYKLLREALGTDPAP</sequence>
<evidence type="ECO:0008006" key="3">
    <source>
        <dbReference type="Google" id="ProtNLM"/>
    </source>
</evidence>
<dbReference type="AlphaFoldDB" id="A0A919TBT3"/>
<evidence type="ECO:0000313" key="1">
    <source>
        <dbReference type="EMBL" id="GIM92533.1"/>
    </source>
</evidence>
<gene>
    <name evidence="1" type="ORF">Ato02nite_043260</name>
</gene>
<dbReference type="InterPro" id="IPR010982">
    <property type="entry name" value="Lambda_DNA-bd_dom_sf"/>
</dbReference>
<dbReference type="InterPro" id="IPR001387">
    <property type="entry name" value="Cro/C1-type_HTH"/>
</dbReference>
<keyword evidence="2" id="KW-1185">Reference proteome</keyword>